<comment type="caution">
    <text evidence="2">The sequence shown here is derived from an EMBL/GenBank/DDBJ whole genome shotgun (WGS) entry which is preliminary data.</text>
</comment>
<dbReference type="Proteomes" id="UP001257627">
    <property type="component" value="Unassembled WGS sequence"/>
</dbReference>
<name>A0ABU3V6P2_9ACTN</name>
<accession>A0ABU3V6P2</accession>
<sequence>MPPTLTLTDRLRIERTVLLLDTHLSDLPRRSRLAKRREVRANLRDAAADVGTAEALRRLGEPRRLAAGYLAAEYGDVAPRPSWTAALLCAAVTMGVAQALVEAATASYRSGLLAADPHLQGTVHWHGLSYLSGQVTFAFSDGKSTTTGGAWTPWVYVAVLAAGVLGGRLWRLLPVWRGKRTGISAGAQ</sequence>
<keyword evidence="1" id="KW-0472">Membrane</keyword>
<feature type="transmembrane region" description="Helical" evidence="1">
    <location>
        <begin position="151"/>
        <end position="170"/>
    </location>
</feature>
<dbReference type="EMBL" id="JARAKF010000006">
    <property type="protein sequence ID" value="MDU9001823.1"/>
    <property type="molecule type" value="Genomic_DNA"/>
</dbReference>
<protein>
    <submittedName>
        <fullName evidence="2">Uncharacterized protein</fullName>
    </submittedName>
</protein>
<proteinExistence type="predicted"/>
<keyword evidence="3" id="KW-1185">Reference proteome</keyword>
<evidence type="ECO:0000313" key="2">
    <source>
        <dbReference type="EMBL" id="MDU9001823.1"/>
    </source>
</evidence>
<evidence type="ECO:0000313" key="3">
    <source>
        <dbReference type="Proteomes" id="UP001257627"/>
    </source>
</evidence>
<reference evidence="2 3" key="1">
    <citation type="submission" date="2023-02" db="EMBL/GenBank/DDBJ databases">
        <authorList>
            <person name="Maleckis M."/>
        </authorList>
    </citation>
    <scope>NUCLEOTIDE SEQUENCE [LARGE SCALE GENOMIC DNA]</scope>
    <source>
        <strain evidence="2 3">P8-A2</strain>
    </source>
</reference>
<dbReference type="RefSeq" id="WP_316738746.1">
    <property type="nucleotide sequence ID" value="NZ_JARAKF010000006.1"/>
</dbReference>
<gene>
    <name evidence="2" type="ORF">PU648_58455</name>
</gene>
<keyword evidence="1" id="KW-1133">Transmembrane helix</keyword>
<evidence type="ECO:0000256" key="1">
    <source>
        <dbReference type="SAM" id="Phobius"/>
    </source>
</evidence>
<organism evidence="2 3">
    <name type="scientific">Streptomyces mirabilis</name>
    <dbReference type="NCBI Taxonomy" id="68239"/>
    <lineage>
        <taxon>Bacteria</taxon>
        <taxon>Bacillati</taxon>
        <taxon>Actinomycetota</taxon>
        <taxon>Actinomycetes</taxon>
        <taxon>Kitasatosporales</taxon>
        <taxon>Streptomycetaceae</taxon>
        <taxon>Streptomyces</taxon>
    </lineage>
</organism>
<keyword evidence="1" id="KW-0812">Transmembrane</keyword>